<feature type="compositionally biased region" description="Low complexity" evidence="1">
    <location>
        <begin position="81"/>
        <end position="95"/>
    </location>
</feature>
<dbReference type="RefSeq" id="XP_046004366.1">
    <property type="nucleotide sequence ID" value="XM_046156010.1"/>
</dbReference>
<keyword evidence="3" id="KW-1185">Reference proteome</keyword>
<dbReference type="AlphaFoldDB" id="A0A9P8XS75"/>
<evidence type="ECO:0000313" key="3">
    <source>
        <dbReference type="Proteomes" id="UP000756346"/>
    </source>
</evidence>
<dbReference type="GeneID" id="70185556"/>
<feature type="region of interest" description="Disordered" evidence="1">
    <location>
        <begin position="81"/>
        <end position="105"/>
    </location>
</feature>
<organism evidence="2 3">
    <name type="scientific">Microdochium trichocladiopsis</name>
    <dbReference type="NCBI Taxonomy" id="1682393"/>
    <lineage>
        <taxon>Eukaryota</taxon>
        <taxon>Fungi</taxon>
        <taxon>Dikarya</taxon>
        <taxon>Ascomycota</taxon>
        <taxon>Pezizomycotina</taxon>
        <taxon>Sordariomycetes</taxon>
        <taxon>Xylariomycetidae</taxon>
        <taxon>Xylariales</taxon>
        <taxon>Microdochiaceae</taxon>
        <taxon>Microdochium</taxon>
    </lineage>
</organism>
<gene>
    <name evidence="2" type="ORF">B0I36DRAFT_341448</name>
</gene>
<comment type="caution">
    <text evidence="2">The sequence shown here is derived from an EMBL/GenBank/DDBJ whole genome shotgun (WGS) entry which is preliminary data.</text>
</comment>
<dbReference type="Proteomes" id="UP000756346">
    <property type="component" value="Unassembled WGS sequence"/>
</dbReference>
<name>A0A9P8XS75_9PEZI</name>
<proteinExistence type="predicted"/>
<dbReference type="OrthoDB" id="5038851at2759"/>
<sequence>MISAAWAPRADRRPTADQASMELYLTQQHCSRTVMSQFLDARRDWTWCMEGDELCGVCPQHHTDERPVDVELRLPAPPLLYQYPSGSGPQPGSGPRNAWSGSVRTGPMMKWPVRQVPTL</sequence>
<dbReference type="EMBL" id="JAGTJQ010000016">
    <property type="protein sequence ID" value="KAH7010881.1"/>
    <property type="molecule type" value="Genomic_DNA"/>
</dbReference>
<reference evidence="2" key="1">
    <citation type="journal article" date="2021" name="Nat. Commun.">
        <title>Genetic determinants of endophytism in the Arabidopsis root mycobiome.</title>
        <authorList>
            <person name="Mesny F."/>
            <person name="Miyauchi S."/>
            <person name="Thiergart T."/>
            <person name="Pickel B."/>
            <person name="Atanasova L."/>
            <person name="Karlsson M."/>
            <person name="Huettel B."/>
            <person name="Barry K.W."/>
            <person name="Haridas S."/>
            <person name="Chen C."/>
            <person name="Bauer D."/>
            <person name="Andreopoulos W."/>
            <person name="Pangilinan J."/>
            <person name="LaButti K."/>
            <person name="Riley R."/>
            <person name="Lipzen A."/>
            <person name="Clum A."/>
            <person name="Drula E."/>
            <person name="Henrissat B."/>
            <person name="Kohler A."/>
            <person name="Grigoriev I.V."/>
            <person name="Martin F.M."/>
            <person name="Hacquard S."/>
        </authorList>
    </citation>
    <scope>NUCLEOTIDE SEQUENCE</scope>
    <source>
        <strain evidence="2">MPI-CAGE-CH-0230</strain>
    </source>
</reference>
<protein>
    <submittedName>
        <fullName evidence="2">Uncharacterized protein</fullName>
    </submittedName>
</protein>
<evidence type="ECO:0000256" key="1">
    <source>
        <dbReference type="SAM" id="MobiDB-lite"/>
    </source>
</evidence>
<accession>A0A9P8XS75</accession>
<evidence type="ECO:0000313" key="2">
    <source>
        <dbReference type="EMBL" id="KAH7010881.1"/>
    </source>
</evidence>